<feature type="region of interest" description="Disordered" evidence="1">
    <location>
        <begin position="80"/>
        <end position="113"/>
    </location>
</feature>
<proteinExistence type="predicted"/>
<dbReference type="Proteomes" id="UP000694044">
    <property type="component" value="Unassembled WGS sequence"/>
</dbReference>
<feature type="compositionally biased region" description="Low complexity" evidence="1">
    <location>
        <begin position="81"/>
        <end position="94"/>
    </location>
</feature>
<evidence type="ECO:0000313" key="3">
    <source>
        <dbReference type="EMBL" id="KAG7382014.1"/>
    </source>
</evidence>
<name>A0A8T1VRG7_9STRA</name>
<feature type="compositionally biased region" description="Basic residues" evidence="1">
    <location>
        <begin position="103"/>
        <end position="113"/>
    </location>
</feature>
<feature type="compositionally biased region" description="Polar residues" evidence="1">
    <location>
        <begin position="46"/>
        <end position="56"/>
    </location>
</feature>
<accession>A0A8T1VRG7</accession>
<dbReference type="Pfam" id="PF08806">
    <property type="entry name" value="Sep15_SelM"/>
    <property type="match status" value="1"/>
</dbReference>
<dbReference type="PANTHER" id="PTHR13077:SF6">
    <property type="entry name" value="SELENOPROTEIN F"/>
    <property type="match status" value="1"/>
</dbReference>
<protein>
    <recommendedName>
        <fullName evidence="2">Selenoprotein F/M domain-containing protein</fullName>
    </recommendedName>
</protein>
<gene>
    <name evidence="3" type="ORF">PHYPSEUDO_005375</name>
</gene>
<dbReference type="OrthoDB" id="1910009at2759"/>
<comment type="caution">
    <text evidence="3">The sequence shown here is derived from an EMBL/GenBank/DDBJ whole genome shotgun (WGS) entry which is preliminary data.</text>
</comment>
<dbReference type="GO" id="GO:0016491">
    <property type="term" value="F:oxidoreductase activity"/>
    <property type="evidence" value="ECO:0007669"/>
    <property type="project" value="TreeGrafter"/>
</dbReference>
<evidence type="ECO:0000256" key="1">
    <source>
        <dbReference type="SAM" id="MobiDB-lite"/>
    </source>
</evidence>
<evidence type="ECO:0000259" key="2">
    <source>
        <dbReference type="Pfam" id="PF08806"/>
    </source>
</evidence>
<dbReference type="InterPro" id="IPR039992">
    <property type="entry name" value="Sep15_SelM"/>
</dbReference>
<keyword evidence="4" id="KW-1185">Reference proteome</keyword>
<dbReference type="GO" id="GO:0005788">
    <property type="term" value="C:endoplasmic reticulum lumen"/>
    <property type="evidence" value="ECO:0007669"/>
    <property type="project" value="TreeGrafter"/>
</dbReference>
<dbReference type="EMBL" id="JAGDFM010000223">
    <property type="protein sequence ID" value="KAG7382014.1"/>
    <property type="molecule type" value="Genomic_DNA"/>
</dbReference>
<sequence length="367" mass="40346">MSCKFDDEDLLPALGAVVVEAPSEAWFPTEKASLSSSSDDEDPSVTLESEGTNNLMGQLCSQDSEKRSHALELLGNLVGNSSSRSSASSASSSSETVNFSNRKANKKTRKRTQVQHMLSNIESHLNENSRKLGTTLASKRVASVIARETTITTYQATMRLPTSLLLAMACLGGVLVVTEAQEVPETPPDPSAAPAFPTKRLDRCATLGFDADALDCRLCDELSTFLTPTASKTTSKKKAAKKVAKECQECCSDFSKVLEAEGRRYPKVALAVNPHRLKRYPKVANFVERQAEQIKRLEVQESNPRLPMLQFFDEDGEKVEEISVAHWDEDSIAEFIENKLLPEEEGDVVETTVKEEIVEMEVEADKP</sequence>
<organism evidence="3 4">
    <name type="scientific">Phytophthora pseudosyringae</name>
    <dbReference type="NCBI Taxonomy" id="221518"/>
    <lineage>
        <taxon>Eukaryota</taxon>
        <taxon>Sar</taxon>
        <taxon>Stramenopiles</taxon>
        <taxon>Oomycota</taxon>
        <taxon>Peronosporomycetes</taxon>
        <taxon>Peronosporales</taxon>
        <taxon>Peronosporaceae</taxon>
        <taxon>Phytophthora</taxon>
    </lineage>
</organism>
<dbReference type="AlphaFoldDB" id="A0A8T1VRG7"/>
<reference evidence="3" key="1">
    <citation type="submission" date="2021-02" db="EMBL/GenBank/DDBJ databases">
        <authorList>
            <person name="Palmer J.M."/>
        </authorList>
    </citation>
    <scope>NUCLEOTIDE SEQUENCE</scope>
    <source>
        <strain evidence="3">SCRP734</strain>
    </source>
</reference>
<dbReference type="PANTHER" id="PTHR13077">
    <property type="entry name" value="SELENOPROTEIN F"/>
    <property type="match status" value="1"/>
</dbReference>
<evidence type="ECO:0000313" key="4">
    <source>
        <dbReference type="Proteomes" id="UP000694044"/>
    </source>
</evidence>
<feature type="domain" description="Selenoprotein F/M" evidence="2">
    <location>
        <begin position="268"/>
        <end position="340"/>
    </location>
</feature>
<feature type="region of interest" description="Disordered" evidence="1">
    <location>
        <begin position="27"/>
        <end position="56"/>
    </location>
</feature>
<dbReference type="InterPro" id="IPR014912">
    <property type="entry name" value="Sep15_SelM_dom"/>
</dbReference>